<dbReference type="SUPFAM" id="SSF53098">
    <property type="entry name" value="Ribonuclease H-like"/>
    <property type="match status" value="1"/>
</dbReference>
<dbReference type="InterPro" id="IPR036770">
    <property type="entry name" value="Ankyrin_rpt-contain_sf"/>
</dbReference>
<gene>
    <name evidence="4" type="ORF">CYMTET_4495</name>
</gene>
<dbReference type="Gene3D" id="3.30.420.10">
    <property type="entry name" value="Ribonuclease H-like superfamily/Ribonuclease H"/>
    <property type="match status" value="1"/>
</dbReference>
<dbReference type="PROSITE" id="PS50088">
    <property type="entry name" value="ANK_REPEAT"/>
    <property type="match status" value="2"/>
</dbReference>
<reference evidence="4 5" key="1">
    <citation type="journal article" date="2015" name="Genome Biol. Evol.">
        <title>Comparative Genomics of a Bacterivorous Green Alga Reveals Evolutionary Causalities and Consequences of Phago-Mixotrophic Mode of Nutrition.</title>
        <authorList>
            <person name="Burns J.A."/>
            <person name="Paasch A."/>
            <person name="Narechania A."/>
            <person name="Kim E."/>
        </authorList>
    </citation>
    <scope>NUCLEOTIDE SEQUENCE [LARGE SCALE GENOMIC DNA]</scope>
    <source>
        <strain evidence="4 5">PLY_AMNH</strain>
    </source>
</reference>
<feature type="region of interest" description="Disordered" evidence="2">
    <location>
        <begin position="398"/>
        <end position="457"/>
    </location>
</feature>
<feature type="repeat" description="ANK" evidence="1">
    <location>
        <begin position="129"/>
        <end position="162"/>
    </location>
</feature>
<dbReference type="GO" id="GO:0003676">
    <property type="term" value="F:nucleic acid binding"/>
    <property type="evidence" value="ECO:0007669"/>
    <property type="project" value="InterPro"/>
</dbReference>
<dbReference type="GO" id="GO:0006139">
    <property type="term" value="P:nucleobase-containing compound metabolic process"/>
    <property type="evidence" value="ECO:0007669"/>
    <property type="project" value="InterPro"/>
</dbReference>
<dbReference type="PANTHER" id="PTHR47765">
    <property type="entry name" value="3'-5' EXONUCLEASE DOMAIN-CONTAINING PROTEIN"/>
    <property type="match status" value="1"/>
</dbReference>
<dbReference type="InterPro" id="IPR002110">
    <property type="entry name" value="Ankyrin_rpt"/>
</dbReference>
<organism evidence="4 5">
    <name type="scientific">Cymbomonas tetramitiformis</name>
    <dbReference type="NCBI Taxonomy" id="36881"/>
    <lineage>
        <taxon>Eukaryota</taxon>
        <taxon>Viridiplantae</taxon>
        <taxon>Chlorophyta</taxon>
        <taxon>Pyramimonadophyceae</taxon>
        <taxon>Pyramimonadales</taxon>
        <taxon>Pyramimonadaceae</taxon>
        <taxon>Cymbomonas</taxon>
    </lineage>
</organism>
<dbReference type="PANTHER" id="PTHR47765:SF2">
    <property type="entry name" value="EXONUCLEASE MUT-7 HOMOLOG"/>
    <property type="match status" value="1"/>
</dbReference>
<evidence type="ECO:0000313" key="4">
    <source>
        <dbReference type="EMBL" id="KAK3288013.1"/>
    </source>
</evidence>
<dbReference type="InterPro" id="IPR052408">
    <property type="entry name" value="Exonuclease_MUT-7-like"/>
</dbReference>
<dbReference type="SMART" id="SM00248">
    <property type="entry name" value="ANK"/>
    <property type="match status" value="2"/>
</dbReference>
<evidence type="ECO:0000256" key="1">
    <source>
        <dbReference type="PROSITE-ProRule" id="PRU00023"/>
    </source>
</evidence>
<keyword evidence="5" id="KW-1185">Reference proteome</keyword>
<dbReference type="AlphaFoldDB" id="A0AAE0H1C1"/>
<dbReference type="Pfam" id="PF12796">
    <property type="entry name" value="Ank_2"/>
    <property type="match status" value="1"/>
</dbReference>
<dbReference type="Gene3D" id="1.25.40.20">
    <property type="entry name" value="Ankyrin repeat-containing domain"/>
    <property type="match status" value="1"/>
</dbReference>
<evidence type="ECO:0000256" key="2">
    <source>
        <dbReference type="SAM" id="MobiDB-lite"/>
    </source>
</evidence>
<evidence type="ECO:0000313" key="5">
    <source>
        <dbReference type="Proteomes" id="UP001190700"/>
    </source>
</evidence>
<protein>
    <recommendedName>
        <fullName evidence="3">3'-5' exonuclease domain-containing protein</fullName>
    </recommendedName>
</protein>
<accession>A0AAE0H1C1</accession>
<dbReference type="PROSITE" id="PS50297">
    <property type="entry name" value="ANK_REP_REGION"/>
    <property type="match status" value="2"/>
</dbReference>
<dbReference type="SMART" id="SM00474">
    <property type="entry name" value="35EXOc"/>
    <property type="match status" value="1"/>
</dbReference>
<dbReference type="InterPro" id="IPR036397">
    <property type="entry name" value="RNaseH_sf"/>
</dbReference>
<dbReference type="Proteomes" id="UP001190700">
    <property type="component" value="Unassembled WGS sequence"/>
</dbReference>
<evidence type="ECO:0000259" key="3">
    <source>
        <dbReference type="SMART" id="SM00474"/>
    </source>
</evidence>
<dbReference type="GO" id="GO:0008408">
    <property type="term" value="F:3'-5' exonuclease activity"/>
    <property type="evidence" value="ECO:0007669"/>
    <property type="project" value="InterPro"/>
</dbReference>
<feature type="domain" description="3'-5' exonuclease" evidence="3">
    <location>
        <begin position="642"/>
        <end position="844"/>
    </location>
</feature>
<dbReference type="EMBL" id="LGRX02000640">
    <property type="protein sequence ID" value="KAK3288013.1"/>
    <property type="molecule type" value="Genomic_DNA"/>
</dbReference>
<dbReference type="InterPro" id="IPR012337">
    <property type="entry name" value="RNaseH-like_sf"/>
</dbReference>
<dbReference type="SUPFAM" id="SSF48403">
    <property type="entry name" value="Ankyrin repeat"/>
    <property type="match status" value="1"/>
</dbReference>
<dbReference type="InterPro" id="IPR002562">
    <property type="entry name" value="3'-5'_exonuclease_dom"/>
</dbReference>
<proteinExistence type="predicted"/>
<feature type="compositionally biased region" description="Basic and acidic residues" evidence="2">
    <location>
        <begin position="415"/>
        <end position="427"/>
    </location>
</feature>
<comment type="caution">
    <text evidence="4">The sequence shown here is derived from an EMBL/GenBank/DDBJ whole genome shotgun (WGS) entry which is preliminary data.</text>
</comment>
<feature type="repeat" description="ANK" evidence="1">
    <location>
        <begin position="163"/>
        <end position="195"/>
    </location>
</feature>
<name>A0AAE0H1C1_9CHLO</name>
<sequence length="849" mass="93881">MEVQAPLPPPLDAHPDNLPNNIIPLFDFPSGDRSILSRCAKQLRRVAHTAVFPKSPRAPVHCISRWVPHVDTSPRTQAHEGRFDREELKRDMCTAPRVHSCVGVENQMLAWKIQYGIGPSKYVNIGNRNNKTALHHACQLREEVDFARMLVRHGADVRATTSRGHTPLIFACGRGRDELATWLLEVGAETRVKTVTEKNAILLSCRLARRWRNGDTACSMGKGRLDPETLRVLAEQEQDEPGSWRDFQEDEAALAAQKEHADNCASCRKKILMQNPEQHAEAGSEEPPGALPFTRGSLARELLEHKAGPSELAARLARAAAAGMEYATPKQRKGVLTELRESLILYCRAAKDSQDSDPAVLKLRFLSLLQLARQDTLTGASTHTLEPAITSVDGAAVPGESWEDEGSAAEAAAAPHEDMRAMQDERPPGSGNAVTDAPGGGATTIEERKRRTRTRRKAKMVKTSVAAAVLSALKCLRCEIRCPLRELVEAGEPAMVAEILIARDRVVGIDLIEDKEVLAVLIQSLCTHEEYILAARLVEKLHPVHEPSEEGLSKEWVSWLAQYAALTQLDGKSTRRSILHVMYEATTEGRLRKRLDEEIRLAAHSFQLQYRPPPLQPHTDSSSPMKTQEQCDWLQLRPGVQVTWVDDEAGLKAMESDLQKRVSSQQALSGGLQGSAQSSELSRECFSSGMLSVAVDTEWWESDTPSIVQLAVEDHCWVVDAMQPSVAFEEGAACNIFTRLFSLHGIQVVGWGFKHDLAHLQALEPGLEIPHLVDLQPVAQQALNLSQQPSLTSVCSRLLGKALDKAEQCSYWDRRPLLPSQLTYAALDAHVLLQLQPKLFLPTTHNDTA</sequence>
<keyword evidence="1" id="KW-0040">ANK repeat</keyword>
<dbReference type="Pfam" id="PF01612">
    <property type="entry name" value="DNA_pol_A_exo1"/>
    <property type="match status" value="1"/>
</dbReference>